<dbReference type="Pfam" id="PF02965">
    <property type="entry name" value="Met_synt_B12"/>
    <property type="match status" value="1"/>
</dbReference>
<evidence type="ECO:0000256" key="9">
    <source>
        <dbReference type="ARBA" id="ARBA00022679"/>
    </source>
</evidence>
<evidence type="ECO:0000256" key="21">
    <source>
        <dbReference type="PROSITE-ProRule" id="PRU00346"/>
    </source>
</evidence>
<gene>
    <name evidence="27" type="ORF">AB1Y20_000608</name>
</gene>
<dbReference type="PROSITE" id="PS50974">
    <property type="entry name" value="ADOMET_ACTIVATION"/>
    <property type="match status" value="1"/>
</dbReference>
<feature type="binding site" evidence="18 20">
    <location>
        <position position="392"/>
    </location>
    <ligand>
        <name>Zn(2+)</name>
        <dbReference type="ChEBI" id="CHEBI:29105"/>
    </ligand>
</feature>
<dbReference type="InterPro" id="IPR037010">
    <property type="entry name" value="VitB12-dep_Met_synth_activ_sf"/>
</dbReference>
<evidence type="ECO:0000256" key="13">
    <source>
        <dbReference type="ARBA" id="ARBA00022833"/>
    </source>
</evidence>
<feature type="binding site" evidence="19">
    <location>
        <begin position="1302"/>
        <end position="1303"/>
    </location>
    <ligand>
        <name>S-adenosyl-L-methionine</name>
        <dbReference type="ChEBI" id="CHEBI:59789"/>
    </ligand>
</feature>
<dbReference type="SUPFAM" id="SSF56507">
    <property type="entry name" value="Methionine synthase activation domain-like"/>
    <property type="match status" value="1"/>
</dbReference>
<dbReference type="InterPro" id="IPR011005">
    <property type="entry name" value="Dihydropteroate_synth-like_sf"/>
</dbReference>
<evidence type="ECO:0000256" key="11">
    <source>
        <dbReference type="ARBA" id="ARBA00022723"/>
    </source>
</evidence>
<evidence type="ECO:0000256" key="18">
    <source>
        <dbReference type="PIRSR" id="PIRSR000381-1"/>
    </source>
</evidence>
<keyword evidence="7" id="KW-0028">Amino-acid biosynthesis</keyword>
<dbReference type="CDD" id="cd02069">
    <property type="entry name" value="methionine_synthase_B12_BD"/>
    <property type="match status" value="1"/>
</dbReference>
<dbReference type="EMBL" id="JBGBPQ010000001">
    <property type="protein sequence ID" value="KAL1529667.1"/>
    <property type="molecule type" value="Genomic_DNA"/>
</dbReference>
<dbReference type="CDD" id="cd00740">
    <property type="entry name" value="MeTr"/>
    <property type="match status" value="1"/>
</dbReference>
<dbReference type="InterPro" id="IPR011822">
    <property type="entry name" value="MetH"/>
</dbReference>
<dbReference type="Gene3D" id="1.10.1240.10">
    <property type="entry name" value="Methionine synthase domain"/>
    <property type="match status" value="1"/>
</dbReference>
<dbReference type="PANTHER" id="PTHR45833:SF1">
    <property type="entry name" value="METHIONINE SYNTHASE"/>
    <property type="match status" value="1"/>
</dbReference>
<dbReference type="GO" id="GO:0032259">
    <property type="term" value="P:methylation"/>
    <property type="evidence" value="ECO:0007669"/>
    <property type="project" value="UniProtKB-KW"/>
</dbReference>
<evidence type="ECO:0000313" key="27">
    <source>
        <dbReference type="EMBL" id="KAL1529667.1"/>
    </source>
</evidence>
<keyword evidence="10 19" id="KW-0949">S-adenosyl-L-methionine</keyword>
<dbReference type="SUPFAM" id="SSF52242">
    <property type="entry name" value="Cobalamin (vitamin B12)-binding domain"/>
    <property type="match status" value="1"/>
</dbReference>
<dbReference type="Proteomes" id="UP001515480">
    <property type="component" value="Unassembled WGS sequence"/>
</dbReference>
<feature type="binding site" evidence="19">
    <location>
        <begin position="862"/>
        <end position="866"/>
    </location>
    <ligand>
        <name>methylcob(III)alamin</name>
        <dbReference type="ChEBI" id="CHEBI:28115"/>
    </ligand>
</feature>
<comment type="pathway">
    <text evidence="3">Amino-acid biosynthesis; L-methionine biosynthesis via de novo pathway; L-methionine from L-homocysteine (MetH route): step 1/1.</text>
</comment>
<dbReference type="PROSITE" id="PS51337">
    <property type="entry name" value="B12_BINDING_NTER"/>
    <property type="match status" value="1"/>
</dbReference>
<dbReference type="Gene3D" id="3.20.20.20">
    <property type="entry name" value="Dihydropteroate synthase-like"/>
    <property type="match status" value="1"/>
</dbReference>
<dbReference type="FunFam" id="1.10.1240.10:FF:000001">
    <property type="entry name" value="Methionine synthase"/>
    <property type="match status" value="1"/>
</dbReference>
<name>A0AB34K906_PRYPA</name>
<keyword evidence="15" id="KW-0170">Cobalt</keyword>
<comment type="similarity">
    <text evidence="4">Belongs to the vitamin-B12 dependent methionine synthase family.</text>
</comment>
<keyword evidence="11 18" id="KW-0479">Metal-binding</keyword>
<feature type="domain" description="B12-binding" evidence="25">
    <location>
        <begin position="852"/>
        <end position="988"/>
    </location>
</feature>
<keyword evidence="13 18" id="KW-0862">Zinc</keyword>
<feature type="domain" description="Hcy-binding" evidence="22">
    <location>
        <begin position="84"/>
        <end position="407"/>
    </location>
</feature>
<dbReference type="PIRSF" id="PIRSF000381">
    <property type="entry name" value="MetH"/>
    <property type="match status" value="1"/>
</dbReference>
<accession>A0AB34K906</accession>
<dbReference type="GO" id="GO:0008705">
    <property type="term" value="F:methionine synthase activity"/>
    <property type="evidence" value="ECO:0007669"/>
    <property type="project" value="UniProtKB-EC"/>
</dbReference>
<evidence type="ECO:0000256" key="12">
    <source>
        <dbReference type="ARBA" id="ARBA00022737"/>
    </source>
</evidence>
<evidence type="ECO:0000313" key="28">
    <source>
        <dbReference type="Proteomes" id="UP001515480"/>
    </source>
</evidence>
<evidence type="ECO:0000256" key="8">
    <source>
        <dbReference type="ARBA" id="ARBA00022628"/>
    </source>
</evidence>
<dbReference type="InterPro" id="IPR004223">
    <property type="entry name" value="VitB12-dep_Met_synth_activ_dom"/>
</dbReference>
<dbReference type="Gene3D" id="3.40.50.280">
    <property type="entry name" value="Cobalamin-binding domain"/>
    <property type="match status" value="1"/>
</dbReference>
<dbReference type="SUPFAM" id="SSF47644">
    <property type="entry name" value="Methionine synthase domain"/>
    <property type="match status" value="1"/>
</dbReference>
<keyword evidence="14" id="KW-0486">Methionine biosynthesis</keyword>
<dbReference type="PROSITE" id="PS50972">
    <property type="entry name" value="PTERIN_BINDING"/>
    <property type="match status" value="1"/>
</dbReference>
<feature type="binding site" evidence="19">
    <location>
        <position position="967"/>
    </location>
    <ligand>
        <name>methylcob(III)alamin</name>
        <dbReference type="ChEBI" id="CHEBI:28115"/>
    </ligand>
</feature>
<comment type="cofactor">
    <cofactor evidence="1 20">
        <name>Zn(2+)</name>
        <dbReference type="ChEBI" id="CHEBI:29105"/>
    </cofactor>
</comment>
<dbReference type="GO" id="GO:0005829">
    <property type="term" value="C:cytosol"/>
    <property type="evidence" value="ECO:0007669"/>
    <property type="project" value="TreeGrafter"/>
</dbReference>
<dbReference type="FunFam" id="3.20.20.330:FF:000001">
    <property type="entry name" value="Methionine synthase"/>
    <property type="match status" value="1"/>
</dbReference>
<dbReference type="InterPro" id="IPR033706">
    <property type="entry name" value="Met_synthase_B12-bd"/>
</dbReference>
<evidence type="ECO:0000256" key="7">
    <source>
        <dbReference type="ARBA" id="ARBA00022605"/>
    </source>
</evidence>
<dbReference type="Pfam" id="PF00809">
    <property type="entry name" value="Pterin_bind"/>
    <property type="match status" value="1"/>
</dbReference>
<comment type="cofactor">
    <cofactor evidence="2 18">
        <name>methylcob(III)alamin</name>
        <dbReference type="ChEBI" id="CHEBI:28115"/>
    </cofactor>
</comment>
<dbReference type="InterPro" id="IPR006158">
    <property type="entry name" value="Cobalamin-bd"/>
</dbReference>
<dbReference type="InterPro" id="IPR003759">
    <property type="entry name" value="Cbl-bd_cap"/>
</dbReference>
<evidence type="ECO:0000259" key="22">
    <source>
        <dbReference type="PROSITE" id="PS50970"/>
    </source>
</evidence>
<feature type="binding site" evidence="19">
    <location>
        <position position="1247"/>
    </location>
    <ligand>
        <name>S-adenosyl-L-methionine</name>
        <dbReference type="ChEBI" id="CHEBI:59789"/>
    </ligand>
</feature>
<evidence type="ECO:0000256" key="19">
    <source>
        <dbReference type="PIRSR" id="PIRSR000381-2"/>
    </source>
</evidence>
<feature type="domain" description="Pterin-binding" evidence="23">
    <location>
        <begin position="442"/>
        <end position="704"/>
    </location>
</feature>
<feature type="binding site" evidence="18 20">
    <location>
        <position position="329"/>
    </location>
    <ligand>
        <name>Zn(2+)</name>
        <dbReference type="ChEBI" id="CHEBI:29105"/>
    </ligand>
</feature>
<feature type="binding site" evidence="19">
    <location>
        <position position="786"/>
    </location>
    <ligand>
        <name>methylcob(III)alamin</name>
        <dbReference type="ChEBI" id="CHEBI:28115"/>
    </ligand>
</feature>
<dbReference type="Gene3D" id="1.10.288.10">
    <property type="entry name" value="Cobalamin-dependent Methionine Synthase, domain 2"/>
    <property type="match status" value="1"/>
</dbReference>
<dbReference type="FunFam" id="3.40.50.280:FF:000001">
    <property type="entry name" value="Methionine synthase"/>
    <property type="match status" value="1"/>
</dbReference>
<keyword evidence="9 21" id="KW-0808">Transferase</keyword>
<comment type="caution">
    <text evidence="27">The sequence shown here is derived from an EMBL/GenBank/DDBJ whole genome shotgun (WGS) entry which is preliminary data.</text>
</comment>
<keyword evidence="28" id="KW-1185">Reference proteome</keyword>
<keyword evidence="12" id="KW-0677">Repeat</keyword>
<evidence type="ECO:0000256" key="16">
    <source>
        <dbReference type="ARBA" id="ARBA00030163"/>
    </source>
</evidence>
<dbReference type="Gene3D" id="3.20.20.330">
    <property type="entry name" value="Homocysteine-binding-like domain"/>
    <property type="match status" value="1"/>
</dbReference>
<sequence length="1341" mass="148014">MLSTDAIAAAVKAEIERQQSAVVYEDLSEEELAKVVEQLSKKLELAKGALASKSGPALKAAKVEGTWPELPWGPAGKQDAKAIADYITKEMSSRIMVIDGAMGTTIQQYKFTEADFRMEMFKDHPETQELKGNNDLLVFTQPDTIREIHRRYFAAGADICETNTFSGTVIAQADYAMEHVVYDMNKIACELAVDAAKEITALEPHRPRLVAGAIGPTNRTLSISPSVEDPGFRNCTWDEVVAAYKTQVKGLIDGGCHILLVETIFDTLNAKAALFAIDEYYEESGCPRLPIFISGTIVDMSGRTLSGQTTEAFYVSMQHAKPLCIGLNCALGADQMLPFMQALSNVAECFVHSYPNAGLPNAMGGYDETPESFAKSVKLFIDTGLVNALGGCCGTTPEHIGAVDKLIKEMGKSAKPRVRPPPFEEMRISGLEALTVDKNLGFMNVGERCNIAGSAKFKKLILNGEYDKALEIARVQAESGAQVIDVNMDEGLLDGEYAMKKFLNMLIPEPDISKLPIMVDSSKFHIVEEGLKCCQGKCIVNSISLKEGEDDFVKKSRIIKRYGAAVVVMAFDEEGQAAGFEDKKRICQRAYDILVGPKVNFPKHDIIFDPNILTIATGLPEHNNYGKDFIEATRWITTNLPGAKISGGVSNLSFGFRGLTVLRESIHAVFLYHAIKAGMTMGIVNAGAMPIYEEIEQPMRDYIEQVVLNESEDGDHVERLLKFAEEEKEKKEKGGSVGGKKNAMEWREKPVNDRLTHALVKGIAEFVEEDVEEARHLFETNLEVIEGPLMAGMNVVGDLFGAGKMFLPQVIKSARVMKKAVAYLLPFMEAEKVKLAEERKAAGLAAVEEKGKGVIVMSTVKGDVHDIGKNIVGVVLGCNNYTVIDTGVMCNSRDILQACKDNNADILGCSGLITPSLDEMMTVAKELERNGFKIPLLIGGATTSKMHTAVKVAPNYPSGFAMHVLDASRAVSVCESLLNEKKRDEFMEDVREQYAELREDHYASLAARKFFSLEKARSLALQTDWSKAVIPQPKLLGTRVFNSFPLEQLIPYIDWNPFFQVWQLRGKYPNRGYPKIFNDETVGAEAKKLHTDALKLLDDVVNKRSLTAKGVVGIWPANSVGDDIEVYSKDGSGKLEGKFHSLRQQEEREDTTYHAMSDFIAPKSSGKKDHIGAFAVSVGFGCEEICSKLRQQNDDYKGIMMEALADRLAEAFAELIHYKMRTELWGYAPDEKLDVEDMLKVKYQGIRPAPGYPTQPDHTEKTFMWKLLDVEKTTGIKLTDSLAMLPAASVSALVFANECSTYFQVGKICKDQVEDYAARKNMSVAEVEKWMGPYLGYDPLN</sequence>
<organism evidence="27 28">
    <name type="scientific">Prymnesium parvum</name>
    <name type="common">Toxic golden alga</name>
    <dbReference type="NCBI Taxonomy" id="97485"/>
    <lineage>
        <taxon>Eukaryota</taxon>
        <taxon>Haptista</taxon>
        <taxon>Haptophyta</taxon>
        <taxon>Prymnesiophyceae</taxon>
        <taxon>Prymnesiales</taxon>
        <taxon>Prymnesiaceae</taxon>
        <taxon>Prymnesium</taxon>
    </lineage>
</organism>
<dbReference type="SUPFAM" id="SSF82282">
    <property type="entry name" value="Homocysteine S-methyltransferase"/>
    <property type="match status" value="1"/>
</dbReference>
<evidence type="ECO:0000256" key="17">
    <source>
        <dbReference type="ARBA" id="ARBA00031040"/>
    </source>
</evidence>
<feature type="binding site" evidence="19">
    <location>
        <position position="910"/>
    </location>
    <ligand>
        <name>methylcob(III)alamin</name>
        <dbReference type="ChEBI" id="CHEBI:28115"/>
    </ligand>
</feature>
<dbReference type="Pfam" id="PF02607">
    <property type="entry name" value="B12-binding_2"/>
    <property type="match status" value="1"/>
</dbReference>
<evidence type="ECO:0000256" key="14">
    <source>
        <dbReference type="ARBA" id="ARBA00023167"/>
    </source>
</evidence>
<dbReference type="NCBIfam" id="TIGR02082">
    <property type="entry name" value="metH"/>
    <property type="match status" value="1"/>
</dbReference>
<dbReference type="GO" id="GO:0050667">
    <property type="term" value="P:homocysteine metabolic process"/>
    <property type="evidence" value="ECO:0007669"/>
    <property type="project" value="TreeGrafter"/>
</dbReference>
<dbReference type="Pfam" id="PF02574">
    <property type="entry name" value="S-methyl_trans"/>
    <property type="match status" value="1"/>
</dbReference>
<reference evidence="27 28" key="1">
    <citation type="journal article" date="2024" name="Science">
        <title>Giant polyketide synthase enzymes in the biosynthesis of giant marine polyether toxins.</title>
        <authorList>
            <person name="Fallon T.R."/>
            <person name="Shende V.V."/>
            <person name="Wierzbicki I.H."/>
            <person name="Pendleton A.L."/>
            <person name="Watervoot N.F."/>
            <person name="Auber R.P."/>
            <person name="Gonzalez D.J."/>
            <person name="Wisecaver J.H."/>
            <person name="Moore B.S."/>
        </authorList>
    </citation>
    <scope>NUCLEOTIDE SEQUENCE [LARGE SCALE GENOMIC DNA]</scope>
    <source>
        <strain evidence="27 28">12B1</strain>
    </source>
</reference>
<dbReference type="EC" id="2.1.1.13" evidence="5"/>
<evidence type="ECO:0000256" key="10">
    <source>
        <dbReference type="ARBA" id="ARBA00022691"/>
    </source>
</evidence>
<dbReference type="PROSITE" id="PS50970">
    <property type="entry name" value="HCY"/>
    <property type="match status" value="1"/>
</dbReference>
<evidence type="ECO:0000259" key="23">
    <source>
        <dbReference type="PROSITE" id="PS50972"/>
    </source>
</evidence>
<evidence type="ECO:0000256" key="20">
    <source>
        <dbReference type="PROSITE-ProRule" id="PRU00333"/>
    </source>
</evidence>
<evidence type="ECO:0000259" key="24">
    <source>
        <dbReference type="PROSITE" id="PS50974"/>
    </source>
</evidence>
<dbReference type="FunFam" id="3.20.20.20:FF:000002">
    <property type="entry name" value="Methionine synthase"/>
    <property type="match status" value="1"/>
</dbReference>
<dbReference type="NCBIfam" id="NF007024">
    <property type="entry name" value="PRK09490.1"/>
    <property type="match status" value="1"/>
</dbReference>
<feature type="domain" description="AdoMet activation" evidence="24">
    <location>
        <begin position="1004"/>
        <end position="1340"/>
    </location>
</feature>
<dbReference type="Gene3D" id="3.10.196.10">
    <property type="entry name" value="Vitamin B12-dependent methionine synthase, activation domain"/>
    <property type="match status" value="1"/>
</dbReference>
<dbReference type="InterPro" id="IPR036589">
    <property type="entry name" value="HCY_dom_sf"/>
</dbReference>
<dbReference type="PROSITE" id="PS51332">
    <property type="entry name" value="B12_BINDING"/>
    <property type="match status" value="1"/>
</dbReference>
<dbReference type="GO" id="GO:0031419">
    <property type="term" value="F:cobalamin binding"/>
    <property type="evidence" value="ECO:0007669"/>
    <property type="project" value="UniProtKB-KW"/>
</dbReference>
<evidence type="ECO:0000259" key="26">
    <source>
        <dbReference type="PROSITE" id="PS51337"/>
    </source>
</evidence>
<dbReference type="InterPro" id="IPR050554">
    <property type="entry name" value="Met_Synthase/Corrinoid"/>
</dbReference>
<evidence type="ECO:0000256" key="15">
    <source>
        <dbReference type="ARBA" id="ARBA00023285"/>
    </source>
</evidence>
<dbReference type="GO" id="GO:0008270">
    <property type="term" value="F:zinc ion binding"/>
    <property type="evidence" value="ECO:0007669"/>
    <property type="project" value="InterPro"/>
</dbReference>
<feature type="binding site" evidence="18 20">
    <location>
        <position position="393"/>
    </location>
    <ligand>
        <name>Zn(2+)</name>
        <dbReference type="ChEBI" id="CHEBI:29105"/>
    </ligand>
</feature>
<feature type="domain" description="B12-binding N-terminal" evidence="26">
    <location>
        <begin position="742"/>
        <end position="836"/>
    </location>
</feature>
<feature type="binding site" evidence="19">
    <location>
        <position position="914"/>
    </location>
    <ligand>
        <name>methylcob(III)alamin</name>
        <dbReference type="ChEBI" id="CHEBI:28115"/>
    </ligand>
</feature>
<dbReference type="InterPro" id="IPR000489">
    <property type="entry name" value="Pterin-binding_dom"/>
</dbReference>
<dbReference type="SUPFAM" id="SSF51717">
    <property type="entry name" value="Dihydropteroate synthetase-like"/>
    <property type="match status" value="1"/>
</dbReference>
<dbReference type="PANTHER" id="PTHR45833">
    <property type="entry name" value="METHIONINE SYNTHASE"/>
    <property type="match status" value="1"/>
</dbReference>
<evidence type="ECO:0000256" key="5">
    <source>
        <dbReference type="ARBA" id="ARBA00012032"/>
    </source>
</evidence>
<evidence type="ECO:0000256" key="6">
    <source>
        <dbReference type="ARBA" id="ARBA00022603"/>
    </source>
</evidence>
<evidence type="ECO:0000259" key="25">
    <source>
        <dbReference type="PROSITE" id="PS51332"/>
    </source>
</evidence>
<feature type="binding site" evidence="19">
    <location>
        <position position="1054"/>
    </location>
    <ligand>
        <name>S-adenosyl-L-methionine</name>
        <dbReference type="ChEBI" id="CHEBI:59789"/>
    </ligand>
</feature>
<dbReference type="InterPro" id="IPR036724">
    <property type="entry name" value="Cobalamin-bd_sf"/>
</dbReference>
<evidence type="ECO:0000256" key="2">
    <source>
        <dbReference type="ARBA" id="ARBA00001956"/>
    </source>
</evidence>
<evidence type="ECO:0000256" key="4">
    <source>
        <dbReference type="ARBA" id="ARBA00010398"/>
    </source>
</evidence>
<evidence type="ECO:0000256" key="1">
    <source>
        <dbReference type="ARBA" id="ARBA00001947"/>
    </source>
</evidence>
<dbReference type="SMART" id="SM01018">
    <property type="entry name" value="B12-binding_2"/>
    <property type="match status" value="1"/>
</dbReference>
<feature type="binding site" description="axial binding residue" evidence="18">
    <location>
        <position position="865"/>
    </location>
    <ligand>
        <name>methylcob(III)alamin</name>
        <dbReference type="ChEBI" id="CHEBI:28115"/>
    </ligand>
    <ligandPart>
        <name>Co</name>
        <dbReference type="ChEBI" id="CHEBI:27638"/>
    </ligandPart>
</feature>
<dbReference type="InterPro" id="IPR036594">
    <property type="entry name" value="Meth_synthase_dom"/>
</dbReference>
<keyword evidence="8 18" id="KW-0846">Cobalamin</keyword>
<dbReference type="GO" id="GO:0046653">
    <property type="term" value="P:tetrahydrofolate metabolic process"/>
    <property type="evidence" value="ECO:0007669"/>
    <property type="project" value="TreeGrafter"/>
</dbReference>
<dbReference type="InterPro" id="IPR003726">
    <property type="entry name" value="HCY_dom"/>
</dbReference>
<evidence type="ECO:0000256" key="3">
    <source>
        <dbReference type="ARBA" id="ARBA00005178"/>
    </source>
</evidence>
<proteinExistence type="inferred from homology"/>
<dbReference type="Pfam" id="PF02310">
    <property type="entry name" value="B12-binding"/>
    <property type="match status" value="1"/>
</dbReference>
<protein>
    <recommendedName>
        <fullName evidence="5">methionine synthase</fullName>
        <ecNumber evidence="5">2.1.1.13</ecNumber>
    </recommendedName>
    <alternativeName>
        <fullName evidence="17">5-methyltetrahydrofolate--homocysteine methyltransferase</fullName>
    </alternativeName>
    <alternativeName>
        <fullName evidence="16">Vitamin-B12 dependent methionine synthase</fullName>
    </alternativeName>
</protein>
<keyword evidence="6 21" id="KW-0489">Methyltransferase</keyword>